<evidence type="ECO:0000313" key="2">
    <source>
        <dbReference type="Proteomes" id="UP000011058"/>
    </source>
</evidence>
<dbReference type="EMBL" id="HE796683">
    <property type="protein sequence ID" value="CCH00542.1"/>
    <property type="molecule type" value="Genomic_DNA"/>
</dbReference>
<accession>I0K8T9</accession>
<dbReference type="HOGENOM" id="CLU_672220_0_0_10"/>
<dbReference type="eggNOG" id="COG3012">
    <property type="taxonomic scope" value="Bacteria"/>
</dbReference>
<dbReference type="KEGG" id="fae:FAES_2533"/>
<dbReference type="PATRIC" id="fig|1166018.3.peg.4296"/>
<organism evidence="1 2">
    <name type="scientific">Fibrella aestuarina BUZ 2</name>
    <dbReference type="NCBI Taxonomy" id="1166018"/>
    <lineage>
        <taxon>Bacteria</taxon>
        <taxon>Pseudomonadati</taxon>
        <taxon>Bacteroidota</taxon>
        <taxon>Cytophagia</taxon>
        <taxon>Cytophagales</taxon>
        <taxon>Spirosomataceae</taxon>
        <taxon>Fibrella</taxon>
    </lineage>
</organism>
<dbReference type="Proteomes" id="UP000011058">
    <property type="component" value="Chromosome"/>
</dbReference>
<gene>
    <name evidence="1" type="ORF">FAES_2533</name>
</gene>
<reference evidence="1 2" key="1">
    <citation type="journal article" date="2012" name="J. Bacteriol.">
        <title>Genome Sequence of Fibrella aestuarina BUZ 2T, a Filamentous Marine Bacterium.</title>
        <authorList>
            <person name="Filippini M."/>
            <person name="Qi W."/>
            <person name="Blom J."/>
            <person name="Goesmann A."/>
            <person name="Smits T.H."/>
            <person name="Bagheri H.C."/>
        </authorList>
    </citation>
    <scope>NUCLEOTIDE SEQUENCE [LARGE SCALE GENOMIC DNA]</scope>
    <source>
        <strain evidence="2">BUZ 2T</strain>
    </source>
</reference>
<proteinExistence type="predicted"/>
<protein>
    <submittedName>
        <fullName evidence="1">Uncharacterized protein</fullName>
    </submittedName>
</protein>
<evidence type="ECO:0000313" key="1">
    <source>
        <dbReference type="EMBL" id="CCH00542.1"/>
    </source>
</evidence>
<keyword evidence="2" id="KW-1185">Reference proteome</keyword>
<name>I0K8T9_9BACT</name>
<sequence>MTHYFMNNMEINDKGKAGEEFVNNLAYDTYLKYWCYPGPIDLNGDSKEICDLLVLFQDVCIIVSVKNYDFPDASIEVKKQRYEKKVVAKSSSQLYGAERKLFDSKYEIFIKHPEREPEKFNKEKFRRVYRITINVGEQIEDYALASSNKKGFVSILNRDSFTKILQELDTVKDLIDYLDEREKFLTLNKCSIWYGEEKNILSVYLRNAREFPEEYFQEQENQKVIDLLGNWEFYDNHSSVAAKRYANRNSYFIDRLVNEYVLPLPNGADTLALELMSLDRLERRAVVEALLGIVAQCVENDPDEVGRRFFECNSIGYLMLYFPNELSDSEVDKLMNAASMMYSYKKRYDRIVCLAANYNIERYRFGMFEWPAYPFDSGYAEYVEKLIKFVGWFINEQSFLYSATEYPDE</sequence>
<dbReference type="AlphaFoldDB" id="I0K8T9"/>